<organism evidence="2 3">
    <name type="scientific">Venustampulla echinocandica</name>
    <dbReference type="NCBI Taxonomy" id="2656787"/>
    <lineage>
        <taxon>Eukaryota</taxon>
        <taxon>Fungi</taxon>
        <taxon>Dikarya</taxon>
        <taxon>Ascomycota</taxon>
        <taxon>Pezizomycotina</taxon>
        <taxon>Leotiomycetes</taxon>
        <taxon>Helotiales</taxon>
        <taxon>Pleuroascaceae</taxon>
        <taxon>Venustampulla</taxon>
    </lineage>
</organism>
<dbReference type="OrthoDB" id="4479320at2759"/>
<name>A0A370TRL5_9HELO</name>
<sequence length="401" mass="42777">MLPTMLTKALALAFLVGQAIAEENPGSYIPYADSGCTKAIPDSTYDLSDLATGVEKWRIRKGYPAFTQFKQAHFPSAKSAVGGSGKQVWWKLAKAPDTQCRIVMMQRYSQLSYGDADPKQPPGNIFITAGMGTTGCFFSQLRDGVDLMTTYCCGKADCEQLSMGNGALYRRDEAGNFSFIEGSVEAAPETHSRVGSAVARAADMVAKEEARRDLDDVVASTSLIEERATVFNPKEWTKCKVSKNQGAHTSAGKQTIIGNVQTCTSPPCTFAVSQSIDSSTTLTRSRSVTITNGFDASVSFSGGITWPVKAETTVSAGYHFSAAIATDTGTSMTNGRSTTVSNTFGLQIGTTGFATFTPTLRCFTVEVDCGGGSTNGWHQCNPVFNSDGKTLQGDYNVVYIG</sequence>
<protein>
    <submittedName>
        <fullName evidence="2">Uncharacterized protein</fullName>
    </submittedName>
</protein>
<evidence type="ECO:0000256" key="1">
    <source>
        <dbReference type="SAM" id="SignalP"/>
    </source>
</evidence>
<proteinExistence type="predicted"/>
<keyword evidence="3" id="KW-1185">Reference proteome</keyword>
<dbReference type="Proteomes" id="UP000254866">
    <property type="component" value="Unassembled WGS sequence"/>
</dbReference>
<evidence type="ECO:0000313" key="2">
    <source>
        <dbReference type="EMBL" id="RDL38177.1"/>
    </source>
</evidence>
<dbReference type="GeneID" id="43598459"/>
<dbReference type="EMBL" id="NPIC01000003">
    <property type="protein sequence ID" value="RDL38177.1"/>
    <property type="molecule type" value="Genomic_DNA"/>
</dbReference>
<feature type="signal peptide" evidence="1">
    <location>
        <begin position="1"/>
        <end position="21"/>
    </location>
</feature>
<gene>
    <name evidence="2" type="ORF">BP5553_05610</name>
</gene>
<accession>A0A370TRL5</accession>
<dbReference type="RefSeq" id="XP_031870833.1">
    <property type="nucleotide sequence ID" value="XM_032014233.1"/>
</dbReference>
<keyword evidence="1" id="KW-0732">Signal</keyword>
<dbReference type="AlphaFoldDB" id="A0A370TRL5"/>
<comment type="caution">
    <text evidence="2">The sequence shown here is derived from an EMBL/GenBank/DDBJ whole genome shotgun (WGS) entry which is preliminary data.</text>
</comment>
<evidence type="ECO:0000313" key="3">
    <source>
        <dbReference type="Proteomes" id="UP000254866"/>
    </source>
</evidence>
<feature type="chain" id="PRO_5017001235" evidence="1">
    <location>
        <begin position="22"/>
        <end position="401"/>
    </location>
</feature>
<reference evidence="2 3" key="1">
    <citation type="journal article" date="2018" name="IMA Fungus">
        <title>IMA Genome-F 9: Draft genome sequence of Annulohypoxylon stygium, Aspergillus mulundensis, Berkeleyomyces basicola (syn. Thielaviopsis basicola), Ceratocystis smalleyi, two Cercospora beticola strains, Coleophoma cylindrospora, Fusarium fracticaudum, Phialophora cf. hyalina, and Morchella septimelata.</title>
        <authorList>
            <person name="Wingfield B.D."/>
            <person name="Bills G.F."/>
            <person name="Dong Y."/>
            <person name="Huang W."/>
            <person name="Nel W.J."/>
            <person name="Swalarsk-Parry B.S."/>
            <person name="Vaghefi N."/>
            <person name="Wilken P.M."/>
            <person name="An Z."/>
            <person name="de Beer Z.W."/>
            <person name="De Vos L."/>
            <person name="Chen L."/>
            <person name="Duong T.A."/>
            <person name="Gao Y."/>
            <person name="Hammerbacher A."/>
            <person name="Kikkert J.R."/>
            <person name="Li Y."/>
            <person name="Li H."/>
            <person name="Li K."/>
            <person name="Li Q."/>
            <person name="Liu X."/>
            <person name="Ma X."/>
            <person name="Naidoo K."/>
            <person name="Pethybridge S.J."/>
            <person name="Sun J."/>
            <person name="Steenkamp E.T."/>
            <person name="van der Nest M.A."/>
            <person name="van Wyk S."/>
            <person name="Wingfield M.J."/>
            <person name="Xiong C."/>
            <person name="Yue Q."/>
            <person name="Zhang X."/>
        </authorList>
    </citation>
    <scope>NUCLEOTIDE SEQUENCE [LARGE SCALE GENOMIC DNA]</scope>
    <source>
        <strain evidence="2 3">BP 5553</strain>
    </source>
</reference>